<keyword evidence="3" id="KW-0560">Oxidoreductase</keyword>
<dbReference type="InterPro" id="IPR002569">
    <property type="entry name" value="Met_Sox_Rdtase_MsrA_dom"/>
</dbReference>
<evidence type="ECO:0000259" key="5">
    <source>
        <dbReference type="Pfam" id="PF01625"/>
    </source>
</evidence>
<evidence type="ECO:0000256" key="4">
    <source>
        <dbReference type="ARBA" id="ARBA00030643"/>
    </source>
</evidence>
<gene>
    <name evidence="6" type="ORF">V5799_007584</name>
</gene>
<dbReference type="EMBL" id="JARKHS020003084">
    <property type="protein sequence ID" value="KAK8786050.1"/>
    <property type="molecule type" value="Genomic_DNA"/>
</dbReference>
<sequence>MRFPSAPLRHLFPVFRRFSEVQYMPLYEPNAQYGCAPGVIRTRVGYTGGTAKDPTYRNLGDHTETIQLEFDPTKTDYKTLLNMFWDFHDPTACHKRQYMSAIFYHDKEQKAIAEESLKRQQSKIKKPIATKIMPAGTFYDAEEYVSSLDNILFGL</sequence>
<evidence type="ECO:0000256" key="2">
    <source>
        <dbReference type="ARBA" id="ARBA00012502"/>
    </source>
</evidence>
<dbReference type="Proteomes" id="UP001321473">
    <property type="component" value="Unassembled WGS sequence"/>
</dbReference>
<comment type="similarity">
    <text evidence="1">Belongs to the MsrA Met sulfoxide reductase family.</text>
</comment>
<evidence type="ECO:0000256" key="3">
    <source>
        <dbReference type="ARBA" id="ARBA00023002"/>
    </source>
</evidence>
<organism evidence="6 7">
    <name type="scientific">Amblyomma americanum</name>
    <name type="common">Lone star tick</name>
    <dbReference type="NCBI Taxonomy" id="6943"/>
    <lineage>
        <taxon>Eukaryota</taxon>
        <taxon>Metazoa</taxon>
        <taxon>Ecdysozoa</taxon>
        <taxon>Arthropoda</taxon>
        <taxon>Chelicerata</taxon>
        <taxon>Arachnida</taxon>
        <taxon>Acari</taxon>
        <taxon>Parasitiformes</taxon>
        <taxon>Ixodida</taxon>
        <taxon>Ixodoidea</taxon>
        <taxon>Ixodidae</taxon>
        <taxon>Amblyomminae</taxon>
        <taxon>Amblyomma</taxon>
    </lineage>
</organism>
<dbReference type="GO" id="GO:0008113">
    <property type="term" value="F:peptide-methionine (S)-S-oxide reductase activity"/>
    <property type="evidence" value="ECO:0007669"/>
    <property type="project" value="UniProtKB-EC"/>
</dbReference>
<evidence type="ECO:0000256" key="1">
    <source>
        <dbReference type="ARBA" id="ARBA00005591"/>
    </source>
</evidence>
<evidence type="ECO:0000313" key="6">
    <source>
        <dbReference type="EMBL" id="KAK8786050.1"/>
    </source>
</evidence>
<proteinExistence type="inferred from homology"/>
<dbReference type="Pfam" id="PF01625">
    <property type="entry name" value="PMSR"/>
    <property type="match status" value="1"/>
</dbReference>
<dbReference type="PANTHER" id="PTHR43774">
    <property type="entry name" value="PEPTIDE METHIONINE SULFOXIDE REDUCTASE"/>
    <property type="match status" value="1"/>
</dbReference>
<keyword evidence="7" id="KW-1185">Reference proteome</keyword>
<protein>
    <recommendedName>
        <fullName evidence="2">peptide-methionine (S)-S-oxide reductase</fullName>
        <ecNumber evidence="2">1.8.4.11</ecNumber>
    </recommendedName>
    <alternativeName>
        <fullName evidence="4">Peptide-methionine (S)-S-oxide reductase</fullName>
    </alternativeName>
</protein>
<comment type="caution">
    <text evidence="6">The sequence shown here is derived from an EMBL/GenBank/DDBJ whole genome shotgun (WGS) entry which is preliminary data.</text>
</comment>
<dbReference type="EC" id="1.8.4.11" evidence="2"/>
<name>A0AAQ4FFU0_AMBAM</name>
<dbReference type="InterPro" id="IPR036509">
    <property type="entry name" value="Met_Sox_Rdtase_MsrA_sf"/>
</dbReference>
<evidence type="ECO:0000313" key="7">
    <source>
        <dbReference type="Proteomes" id="UP001321473"/>
    </source>
</evidence>
<reference evidence="6 7" key="1">
    <citation type="journal article" date="2023" name="Arcadia Sci">
        <title>De novo assembly of a long-read Amblyomma americanum tick genome.</title>
        <authorList>
            <person name="Chou S."/>
            <person name="Poskanzer K.E."/>
            <person name="Rollins M."/>
            <person name="Thuy-Boun P.S."/>
        </authorList>
    </citation>
    <scope>NUCLEOTIDE SEQUENCE [LARGE SCALE GENOMIC DNA]</scope>
    <source>
        <strain evidence="6">F_SG_1</strain>
        <tissue evidence="6">Salivary glands</tissue>
    </source>
</reference>
<feature type="non-terminal residue" evidence="6">
    <location>
        <position position="155"/>
    </location>
</feature>
<dbReference type="PANTHER" id="PTHR43774:SF1">
    <property type="entry name" value="PEPTIDE METHIONINE SULFOXIDE REDUCTASE MSRA 2"/>
    <property type="match status" value="1"/>
</dbReference>
<dbReference type="AlphaFoldDB" id="A0AAQ4FFU0"/>
<accession>A0AAQ4FFU0</accession>
<dbReference type="Gene3D" id="3.30.1060.10">
    <property type="entry name" value="Peptide methionine sulphoxide reductase MsrA"/>
    <property type="match status" value="1"/>
</dbReference>
<dbReference type="SUPFAM" id="SSF55068">
    <property type="entry name" value="Peptide methionine sulfoxide reductase"/>
    <property type="match status" value="1"/>
</dbReference>
<feature type="domain" description="Peptide methionine sulphoxide reductase MsrA" evidence="5">
    <location>
        <begin position="33"/>
        <end position="144"/>
    </location>
</feature>